<evidence type="ECO:0000313" key="1">
    <source>
        <dbReference type="EMBL" id="CAB4737141.1"/>
    </source>
</evidence>
<dbReference type="AlphaFoldDB" id="A0A6J6SQG0"/>
<accession>A0A6J6SQG0</accession>
<protein>
    <submittedName>
        <fullName evidence="1">Unannotated protein</fullName>
    </submittedName>
</protein>
<dbReference type="Gene3D" id="3.40.30.10">
    <property type="entry name" value="Glutaredoxin"/>
    <property type="match status" value="1"/>
</dbReference>
<dbReference type="CDD" id="cd02947">
    <property type="entry name" value="TRX_family"/>
    <property type="match status" value="1"/>
</dbReference>
<name>A0A6J6SQG0_9ZZZZ</name>
<gene>
    <name evidence="1" type="ORF">UFOPK2683_01648</name>
</gene>
<dbReference type="InterPro" id="IPR036249">
    <property type="entry name" value="Thioredoxin-like_sf"/>
</dbReference>
<dbReference type="SUPFAM" id="SSF52833">
    <property type="entry name" value="Thioredoxin-like"/>
    <property type="match status" value="1"/>
</dbReference>
<proteinExistence type="predicted"/>
<reference evidence="1" key="1">
    <citation type="submission" date="2020-05" db="EMBL/GenBank/DDBJ databases">
        <authorList>
            <person name="Chiriac C."/>
            <person name="Salcher M."/>
            <person name="Ghai R."/>
            <person name="Kavagutti S V."/>
        </authorList>
    </citation>
    <scope>NUCLEOTIDE SEQUENCE</scope>
</reference>
<sequence>MSAVFPDGLIAIVKRDCPTCVLVVPVLNDLRERGGEELTVISQDDPDFPEGLNAVDDTGLDISLDFNLDTVPTLLRWRDGKEVQRLVGWKRTEWEAFTGESNLGPALPPHRPGCGSRTQDPDFVKARADKAGAESLRSRRIELGAYEDDIEAAYSRGWTDGLPVVPPTPERVARMLRGTNRDPSEVVAVMPPDLVECTVEKVAINAVLAGCQPDYLPVVLAAVEAAGTDTFNIHGVLATTMPVSPVVIVNGPIAQAIGMNSGGNAMGQGNRANATIGRALQLVIRNVGGGRPGGVDRATQGQPGKYTFCFAENEDDSPWTPLHVARGFAPEQSTVTLFTGEGARVIIDQLSRTPESLVLSFAACLRAVAHPKLVIGIDALLVVSPEHGRVFAEANWDRDRLMTELSAALEGPSDELIRGAGGISEGMPEAFAGMVLPKFRAGGLLVVHAGGHAGLFSAIIGGWLGGAAGSEPVTVAIGEGA</sequence>
<organism evidence="1">
    <name type="scientific">freshwater metagenome</name>
    <dbReference type="NCBI Taxonomy" id="449393"/>
    <lineage>
        <taxon>unclassified sequences</taxon>
        <taxon>metagenomes</taxon>
        <taxon>ecological metagenomes</taxon>
    </lineage>
</organism>
<dbReference type="EMBL" id="CAEZYK010000150">
    <property type="protein sequence ID" value="CAB4737141.1"/>
    <property type="molecule type" value="Genomic_DNA"/>
</dbReference>